<dbReference type="InterPro" id="IPR002523">
    <property type="entry name" value="MgTranspt_CorA/ZnTranspt_ZntB"/>
</dbReference>
<dbReference type="SUPFAM" id="SSF144083">
    <property type="entry name" value="Magnesium transport protein CorA, transmembrane region"/>
    <property type="match status" value="1"/>
</dbReference>
<dbReference type="CDD" id="cd12827">
    <property type="entry name" value="EcCorA_ZntB-like_u2"/>
    <property type="match status" value="1"/>
</dbReference>
<evidence type="ECO:0000313" key="8">
    <source>
        <dbReference type="EMBL" id="PVY45549.1"/>
    </source>
</evidence>
<dbReference type="AlphaFoldDB" id="A0A2U1BA59"/>
<dbReference type="EMBL" id="JABAEW010000028">
    <property type="protein sequence ID" value="NMD87665.1"/>
    <property type="molecule type" value="Genomic_DNA"/>
</dbReference>
<evidence type="ECO:0000256" key="2">
    <source>
        <dbReference type="ARBA" id="ARBA00009765"/>
    </source>
</evidence>
<dbReference type="Pfam" id="PF01544">
    <property type="entry name" value="CorA"/>
    <property type="match status" value="1"/>
</dbReference>
<feature type="transmembrane region" description="Helical" evidence="6">
    <location>
        <begin position="250"/>
        <end position="269"/>
    </location>
</feature>
<comment type="caution">
    <text evidence="8">The sequence shown here is derived from an EMBL/GenBank/DDBJ whole genome shotgun (WGS) entry which is preliminary data.</text>
</comment>
<keyword evidence="9" id="KW-1185">Reference proteome</keyword>
<dbReference type="Proteomes" id="UP000245959">
    <property type="component" value="Unassembled WGS sequence"/>
</dbReference>
<proteinExistence type="inferred from homology"/>
<dbReference type="Gene3D" id="1.20.58.340">
    <property type="entry name" value="Magnesium transport protein CorA, transmembrane region"/>
    <property type="match status" value="2"/>
</dbReference>
<evidence type="ECO:0000256" key="1">
    <source>
        <dbReference type="ARBA" id="ARBA00004141"/>
    </source>
</evidence>
<evidence type="ECO:0000313" key="7">
    <source>
        <dbReference type="EMBL" id="NMD87665.1"/>
    </source>
</evidence>
<sequence>MFRCYDLVDGRVQSCPEGQLGIIQVYSAPTEEEKRYLVDQCGIDEHTLVSALDEDEISRVEYEHNHIAVILKRPRNFQVDRTMAFKVSSIGAFLFKDRIVVLQAEPMPLFEHGRMPLRGNTIQGVLLRLLHHSTHHFLQHLRIIRNISDEIENKIEFAVTNKSLVNMFSLLKSLTYYESATSANQLLLLKLKNDAGKIGFNEEELDFLDDITVENKQCDNLAGIYAGILTGMSDARVSVVSNNLAGIMKYLAVINIVFMPLTVITGLGGMSEFTMMTEGIWWPHAYSALVLVMVIVGYVTYLLVKQIGTNNSGRRR</sequence>
<comment type="similarity">
    <text evidence="2">Belongs to the CorA metal ion transporter (MIT) (TC 1.A.35) family.</text>
</comment>
<dbReference type="PANTHER" id="PTHR47891:SF2">
    <property type="entry name" value="MAGNESIUM AND COBALT TRANSPORTER"/>
    <property type="match status" value="1"/>
</dbReference>
<dbReference type="PANTHER" id="PTHR47891">
    <property type="entry name" value="TRANSPORTER-RELATED"/>
    <property type="match status" value="1"/>
</dbReference>
<evidence type="ECO:0000256" key="5">
    <source>
        <dbReference type="ARBA" id="ARBA00023136"/>
    </source>
</evidence>
<gene>
    <name evidence="8" type="ORF">C8D82_102120</name>
    <name evidence="7" type="ORF">HF882_13830</name>
</gene>
<evidence type="ECO:0000313" key="10">
    <source>
        <dbReference type="Proteomes" id="UP000576225"/>
    </source>
</evidence>
<dbReference type="EMBL" id="QEKH01000002">
    <property type="protein sequence ID" value="PVY45549.1"/>
    <property type="molecule type" value="Genomic_DNA"/>
</dbReference>
<dbReference type="GeneID" id="78293909"/>
<name>A0A2U1BA59_9BACT</name>
<dbReference type="RefSeq" id="WP_116882576.1">
    <property type="nucleotide sequence ID" value="NZ_CABMMC010000203.1"/>
</dbReference>
<dbReference type="OrthoDB" id="9803416at2"/>
<protein>
    <submittedName>
        <fullName evidence="7 8">Magnesium transporter</fullName>
    </submittedName>
</protein>
<dbReference type="InterPro" id="IPR047199">
    <property type="entry name" value="CorA-like"/>
</dbReference>
<dbReference type="Gene3D" id="3.30.460.20">
    <property type="entry name" value="CorA soluble domain-like"/>
    <property type="match status" value="1"/>
</dbReference>
<evidence type="ECO:0000256" key="4">
    <source>
        <dbReference type="ARBA" id="ARBA00022989"/>
    </source>
</evidence>
<reference evidence="7 10" key="2">
    <citation type="submission" date="2020-04" db="EMBL/GenBank/DDBJ databases">
        <authorList>
            <person name="Hitch T.C.A."/>
            <person name="Wylensek D."/>
            <person name="Clavel T."/>
        </authorList>
    </citation>
    <scope>NUCLEOTIDE SEQUENCE [LARGE SCALE GENOMIC DNA]</scope>
    <source>
        <strain evidence="7 10">COR2-253-APC-1A</strain>
    </source>
</reference>
<reference evidence="8 9" key="1">
    <citation type="submission" date="2018-04" db="EMBL/GenBank/DDBJ databases">
        <title>Genomic Encyclopedia of Type Strains, Phase IV (KMG-IV): sequencing the most valuable type-strain genomes for metagenomic binning, comparative biology and taxonomic classification.</title>
        <authorList>
            <person name="Goeker M."/>
        </authorList>
    </citation>
    <scope>NUCLEOTIDE SEQUENCE [LARGE SCALE GENOMIC DNA]</scope>
    <source>
        <strain evidence="8 9">DSM 14823</strain>
    </source>
</reference>
<dbReference type="SUPFAM" id="SSF143865">
    <property type="entry name" value="CorA soluble domain-like"/>
    <property type="match status" value="1"/>
</dbReference>
<feature type="transmembrane region" description="Helical" evidence="6">
    <location>
        <begin position="281"/>
        <end position="304"/>
    </location>
</feature>
<evidence type="ECO:0000256" key="6">
    <source>
        <dbReference type="SAM" id="Phobius"/>
    </source>
</evidence>
<accession>A0A2U1BA59</accession>
<evidence type="ECO:0000313" key="9">
    <source>
        <dbReference type="Proteomes" id="UP000245959"/>
    </source>
</evidence>
<dbReference type="InterPro" id="IPR045861">
    <property type="entry name" value="CorA_cytoplasmic_dom"/>
</dbReference>
<comment type="subcellular location">
    <subcellularLocation>
        <location evidence="1">Membrane</location>
        <topology evidence="1">Multi-pass membrane protein</topology>
    </subcellularLocation>
</comment>
<keyword evidence="3 6" id="KW-0812">Transmembrane</keyword>
<keyword evidence="4 6" id="KW-1133">Transmembrane helix</keyword>
<dbReference type="GO" id="GO:0016020">
    <property type="term" value="C:membrane"/>
    <property type="evidence" value="ECO:0007669"/>
    <property type="project" value="UniProtKB-SubCell"/>
</dbReference>
<dbReference type="GO" id="GO:0046873">
    <property type="term" value="F:metal ion transmembrane transporter activity"/>
    <property type="evidence" value="ECO:0007669"/>
    <property type="project" value="InterPro"/>
</dbReference>
<evidence type="ECO:0000256" key="3">
    <source>
        <dbReference type="ARBA" id="ARBA00022692"/>
    </source>
</evidence>
<keyword evidence="5 6" id="KW-0472">Membrane</keyword>
<organism evidence="8 9">
    <name type="scientific">Victivallis vadensis</name>
    <dbReference type="NCBI Taxonomy" id="172901"/>
    <lineage>
        <taxon>Bacteria</taxon>
        <taxon>Pseudomonadati</taxon>
        <taxon>Lentisphaerota</taxon>
        <taxon>Lentisphaeria</taxon>
        <taxon>Victivallales</taxon>
        <taxon>Victivallaceae</taxon>
        <taxon>Victivallis</taxon>
    </lineage>
</organism>
<dbReference type="InterPro" id="IPR045863">
    <property type="entry name" value="CorA_TM1_TM2"/>
</dbReference>
<dbReference type="Proteomes" id="UP000576225">
    <property type="component" value="Unassembled WGS sequence"/>
</dbReference>